<evidence type="ECO:0000313" key="6">
    <source>
        <dbReference type="Proteomes" id="UP001458880"/>
    </source>
</evidence>
<dbReference type="PROSITE" id="PS50082">
    <property type="entry name" value="WD_REPEATS_2"/>
    <property type="match status" value="1"/>
</dbReference>
<gene>
    <name evidence="5" type="ORF">QE152_g12847</name>
</gene>
<organism evidence="5 6">
    <name type="scientific">Popillia japonica</name>
    <name type="common">Japanese beetle</name>
    <dbReference type="NCBI Taxonomy" id="7064"/>
    <lineage>
        <taxon>Eukaryota</taxon>
        <taxon>Metazoa</taxon>
        <taxon>Ecdysozoa</taxon>
        <taxon>Arthropoda</taxon>
        <taxon>Hexapoda</taxon>
        <taxon>Insecta</taxon>
        <taxon>Pterygota</taxon>
        <taxon>Neoptera</taxon>
        <taxon>Endopterygota</taxon>
        <taxon>Coleoptera</taxon>
        <taxon>Polyphaga</taxon>
        <taxon>Scarabaeiformia</taxon>
        <taxon>Scarabaeidae</taxon>
        <taxon>Rutelinae</taxon>
        <taxon>Popillia</taxon>
    </lineage>
</organism>
<dbReference type="GO" id="GO:0035861">
    <property type="term" value="C:site of double-strand break"/>
    <property type="evidence" value="ECO:0007669"/>
    <property type="project" value="TreeGrafter"/>
</dbReference>
<evidence type="ECO:0000256" key="1">
    <source>
        <dbReference type="ARBA" id="ARBA00022574"/>
    </source>
</evidence>
<dbReference type="Proteomes" id="UP001458880">
    <property type="component" value="Unassembled WGS sequence"/>
</dbReference>
<comment type="caution">
    <text evidence="5">The sequence shown here is derived from an EMBL/GenBank/DDBJ whole genome shotgun (WGS) entry which is preliminary data.</text>
</comment>
<dbReference type="EMBL" id="JASPKY010000119">
    <property type="protein sequence ID" value="KAK9732393.1"/>
    <property type="molecule type" value="Genomic_DNA"/>
</dbReference>
<dbReference type="PANTHER" id="PTHR16017">
    <property type="entry name" value="GASTRULATION DEFECTIVE PROTEIN 1-RELATED"/>
    <property type="match status" value="1"/>
</dbReference>
<dbReference type="InterPro" id="IPR036322">
    <property type="entry name" value="WD40_repeat_dom_sf"/>
</dbReference>
<keyword evidence="6" id="KW-1185">Reference proteome</keyword>
<accession>A0AAW1LBT2</accession>
<comment type="similarity">
    <text evidence="3">Belongs to the WD repeat GAD-1 family.</text>
</comment>
<dbReference type="InterPro" id="IPR001680">
    <property type="entry name" value="WD40_rpt"/>
</dbReference>
<evidence type="ECO:0000256" key="2">
    <source>
        <dbReference type="ARBA" id="ARBA00022737"/>
    </source>
</evidence>
<dbReference type="Gene3D" id="2.130.10.10">
    <property type="entry name" value="YVTN repeat-like/Quinoprotein amine dehydrogenase"/>
    <property type="match status" value="1"/>
</dbReference>
<dbReference type="SUPFAM" id="SSF50978">
    <property type="entry name" value="WD40 repeat-like"/>
    <property type="match status" value="1"/>
</dbReference>
<feature type="repeat" description="WD" evidence="4">
    <location>
        <begin position="1"/>
        <end position="26"/>
    </location>
</feature>
<dbReference type="InterPro" id="IPR015943">
    <property type="entry name" value="WD40/YVTN_repeat-like_dom_sf"/>
</dbReference>
<dbReference type="AlphaFoldDB" id="A0AAW1LBT2"/>
<keyword evidence="2" id="KW-0677">Repeat</keyword>
<evidence type="ECO:0000256" key="3">
    <source>
        <dbReference type="ARBA" id="ARBA00038343"/>
    </source>
</evidence>
<protein>
    <submittedName>
        <fullName evidence="5">Uncharacterized protein</fullName>
    </submittedName>
</protein>
<dbReference type="PANTHER" id="PTHR16017:SF0">
    <property type="entry name" value="WD REPEAT-CONTAINING PROTEIN 70"/>
    <property type="match status" value="1"/>
</dbReference>
<sequence length="108" mass="11558">MTALCVDPSGARLASGSVDYDVCFWDFAGVDSGMRSFRTLQPCDNHPIRGLHYSATGDLMLVVSGAAQAKVLDRDGFEQLKTVKGDMYISDQAKTKGHTTGLLAGAWS</sequence>
<name>A0AAW1LBT2_POPJA</name>
<reference evidence="5 6" key="1">
    <citation type="journal article" date="2024" name="BMC Genomics">
        <title>De novo assembly and annotation of Popillia japonica's genome with initial clues to its potential as an invasive pest.</title>
        <authorList>
            <person name="Cucini C."/>
            <person name="Boschi S."/>
            <person name="Funari R."/>
            <person name="Cardaioli E."/>
            <person name="Iannotti N."/>
            <person name="Marturano G."/>
            <person name="Paoli F."/>
            <person name="Bruttini M."/>
            <person name="Carapelli A."/>
            <person name="Frati F."/>
            <person name="Nardi F."/>
        </authorList>
    </citation>
    <scope>NUCLEOTIDE SEQUENCE [LARGE SCALE GENOMIC DNA]</scope>
    <source>
        <strain evidence="5">DMR45628</strain>
    </source>
</reference>
<dbReference type="GO" id="GO:0005634">
    <property type="term" value="C:nucleus"/>
    <property type="evidence" value="ECO:0007669"/>
    <property type="project" value="TreeGrafter"/>
</dbReference>
<proteinExistence type="inferred from homology"/>
<keyword evidence="1 4" id="KW-0853">WD repeat</keyword>
<dbReference type="InterPro" id="IPR051858">
    <property type="entry name" value="WD_repeat_GAD-1"/>
</dbReference>
<evidence type="ECO:0000313" key="5">
    <source>
        <dbReference type="EMBL" id="KAK9732393.1"/>
    </source>
</evidence>
<evidence type="ECO:0000256" key="4">
    <source>
        <dbReference type="PROSITE-ProRule" id="PRU00221"/>
    </source>
</evidence>